<protein>
    <submittedName>
        <fullName evidence="1">Sphingomyelin phosphodiesterase 4</fullName>
    </submittedName>
</protein>
<name>A0A5A7QX04_STRAF</name>
<evidence type="ECO:0000313" key="2">
    <source>
        <dbReference type="Proteomes" id="UP000325081"/>
    </source>
</evidence>
<organism evidence="1 2">
    <name type="scientific">Striga asiatica</name>
    <name type="common">Asiatic witchweed</name>
    <name type="synonym">Buchnera asiatica</name>
    <dbReference type="NCBI Taxonomy" id="4170"/>
    <lineage>
        <taxon>Eukaryota</taxon>
        <taxon>Viridiplantae</taxon>
        <taxon>Streptophyta</taxon>
        <taxon>Embryophyta</taxon>
        <taxon>Tracheophyta</taxon>
        <taxon>Spermatophyta</taxon>
        <taxon>Magnoliopsida</taxon>
        <taxon>eudicotyledons</taxon>
        <taxon>Gunneridae</taxon>
        <taxon>Pentapetalae</taxon>
        <taxon>asterids</taxon>
        <taxon>lamiids</taxon>
        <taxon>Lamiales</taxon>
        <taxon>Orobanchaceae</taxon>
        <taxon>Buchnereae</taxon>
        <taxon>Striga</taxon>
    </lineage>
</organism>
<comment type="caution">
    <text evidence="1">The sequence shown here is derived from an EMBL/GenBank/DDBJ whole genome shotgun (WGS) entry which is preliminary data.</text>
</comment>
<evidence type="ECO:0000313" key="1">
    <source>
        <dbReference type="EMBL" id="GER49933.1"/>
    </source>
</evidence>
<gene>
    <name evidence="1" type="ORF">STAS_27209</name>
</gene>
<keyword evidence="2" id="KW-1185">Reference proteome</keyword>
<dbReference type="Proteomes" id="UP000325081">
    <property type="component" value="Unassembled WGS sequence"/>
</dbReference>
<reference evidence="2" key="1">
    <citation type="journal article" date="2019" name="Curr. Biol.">
        <title>Genome Sequence of Striga asiatica Provides Insight into the Evolution of Plant Parasitism.</title>
        <authorList>
            <person name="Yoshida S."/>
            <person name="Kim S."/>
            <person name="Wafula E.K."/>
            <person name="Tanskanen J."/>
            <person name="Kim Y.M."/>
            <person name="Honaas L."/>
            <person name="Yang Z."/>
            <person name="Spallek T."/>
            <person name="Conn C.E."/>
            <person name="Ichihashi Y."/>
            <person name="Cheong K."/>
            <person name="Cui S."/>
            <person name="Der J.P."/>
            <person name="Gundlach H."/>
            <person name="Jiao Y."/>
            <person name="Hori C."/>
            <person name="Ishida J.K."/>
            <person name="Kasahara H."/>
            <person name="Kiba T."/>
            <person name="Kim M.S."/>
            <person name="Koo N."/>
            <person name="Laohavisit A."/>
            <person name="Lee Y.H."/>
            <person name="Lumba S."/>
            <person name="McCourt P."/>
            <person name="Mortimer J.C."/>
            <person name="Mutuku J.M."/>
            <person name="Nomura T."/>
            <person name="Sasaki-Sekimoto Y."/>
            <person name="Seto Y."/>
            <person name="Wang Y."/>
            <person name="Wakatake T."/>
            <person name="Sakakibara H."/>
            <person name="Demura T."/>
            <person name="Yamaguchi S."/>
            <person name="Yoneyama K."/>
            <person name="Manabe R.I."/>
            <person name="Nelson D.C."/>
            <person name="Schulman A.H."/>
            <person name="Timko M.P."/>
            <person name="dePamphilis C.W."/>
            <person name="Choi D."/>
            <person name="Shirasu K."/>
        </authorList>
    </citation>
    <scope>NUCLEOTIDE SEQUENCE [LARGE SCALE GENOMIC DNA]</scope>
    <source>
        <strain evidence="2">cv. UVA1</strain>
    </source>
</reference>
<proteinExistence type="predicted"/>
<dbReference type="AlphaFoldDB" id="A0A5A7QX04"/>
<sequence length="240" mass="26537">MNFEILLILKYNLLSHVAAPQKLLSMVRADSINLKSSQFCYNQVGVLDELRFHSPYLDRGLGNLGLVGWKPGGGNRGWKWYGRSNEDAGGKGLTIVDEEVVAQEVCGNNTKQGDGNEVGDNKGKKAMEIEEGIMDRTDLMEIRQIAGGRYDLRRRTGAMWKRTVPSLNRLSSATKVPGEKIRAVPLKRSRELVIYEGGQQADDAGSEKRQKGNCGAQLVRQILGNEFCIQVEIKGEGISD</sequence>
<accession>A0A5A7QX04</accession>
<dbReference type="EMBL" id="BKCP01008959">
    <property type="protein sequence ID" value="GER49933.1"/>
    <property type="molecule type" value="Genomic_DNA"/>
</dbReference>